<evidence type="ECO:0000256" key="9">
    <source>
        <dbReference type="ARBA" id="ARBA00022801"/>
    </source>
</evidence>
<keyword evidence="11" id="KW-0482">Metalloprotease</keyword>
<comment type="similarity">
    <text evidence="3">Belongs to the peptidase M1 family.</text>
</comment>
<keyword evidence="7" id="KW-0645">Protease</keyword>
<dbReference type="Gene3D" id="3.30.2010.30">
    <property type="match status" value="1"/>
</dbReference>
<feature type="region of interest" description="Disordered" evidence="13">
    <location>
        <begin position="1"/>
        <end position="34"/>
    </location>
</feature>
<evidence type="ECO:0000259" key="17">
    <source>
        <dbReference type="Pfam" id="PF17900"/>
    </source>
</evidence>
<evidence type="ECO:0000256" key="11">
    <source>
        <dbReference type="ARBA" id="ARBA00023049"/>
    </source>
</evidence>
<keyword evidence="10" id="KW-0862">Zinc</keyword>
<evidence type="ECO:0000256" key="3">
    <source>
        <dbReference type="ARBA" id="ARBA00010136"/>
    </source>
</evidence>
<comment type="caution">
    <text evidence="18">The sequence shown here is derived from an EMBL/GenBank/DDBJ whole genome shotgun (WGS) entry which is preliminary data.</text>
</comment>
<evidence type="ECO:0000259" key="15">
    <source>
        <dbReference type="Pfam" id="PF11940"/>
    </source>
</evidence>
<evidence type="ECO:0000256" key="10">
    <source>
        <dbReference type="ARBA" id="ARBA00022833"/>
    </source>
</evidence>
<keyword evidence="19" id="KW-1185">Reference proteome</keyword>
<dbReference type="InterPro" id="IPR012779">
    <property type="entry name" value="Peptidase_M1_pepN"/>
</dbReference>
<dbReference type="Gene3D" id="2.60.40.1840">
    <property type="match status" value="1"/>
</dbReference>
<evidence type="ECO:0000256" key="4">
    <source>
        <dbReference type="ARBA" id="ARBA00012564"/>
    </source>
</evidence>
<dbReference type="InterPro" id="IPR027268">
    <property type="entry name" value="Peptidase_M4/M1_CTD_sf"/>
</dbReference>
<protein>
    <recommendedName>
        <fullName evidence="5 12">Aminopeptidase N</fullName>
        <ecNumber evidence="4 12">3.4.11.2</ecNumber>
    </recommendedName>
</protein>
<proteinExistence type="inferred from homology"/>
<evidence type="ECO:0000256" key="6">
    <source>
        <dbReference type="ARBA" id="ARBA00022438"/>
    </source>
</evidence>
<dbReference type="NCBIfam" id="TIGR02414">
    <property type="entry name" value="pepN_proteo"/>
    <property type="match status" value="1"/>
</dbReference>
<dbReference type="CDD" id="cd09600">
    <property type="entry name" value="M1_APN"/>
    <property type="match status" value="1"/>
</dbReference>
<keyword evidence="6 18" id="KW-0031">Aminopeptidase</keyword>
<evidence type="ECO:0000259" key="14">
    <source>
        <dbReference type="Pfam" id="PF01433"/>
    </source>
</evidence>
<dbReference type="PANTHER" id="PTHR46322">
    <property type="entry name" value="PUROMYCIN-SENSITIVE AMINOPEPTIDASE"/>
    <property type="match status" value="1"/>
</dbReference>
<dbReference type="Pfam" id="PF17432">
    <property type="entry name" value="DUF3458_C"/>
    <property type="match status" value="1"/>
</dbReference>
<dbReference type="Pfam" id="PF01433">
    <property type="entry name" value="Peptidase_M1"/>
    <property type="match status" value="1"/>
</dbReference>
<feature type="domain" description="Peptidase M1 alanyl aminopeptidase C-terminal" evidence="16">
    <location>
        <begin position="595"/>
        <end position="935"/>
    </location>
</feature>
<evidence type="ECO:0000256" key="8">
    <source>
        <dbReference type="ARBA" id="ARBA00022723"/>
    </source>
</evidence>
<comment type="catalytic activity">
    <reaction evidence="1">
        <text>Release of an N-terminal amino acid, Xaa-|-Yaa- from a peptide, amide or arylamide. Xaa is preferably Ala, but may be most amino acids including Pro (slow action). When a terminal hydrophobic residue is followed by a prolyl residue, the two may be released as an intact Xaa-Pro dipeptide.</text>
        <dbReference type="EC" id="3.4.11.2"/>
    </reaction>
</comment>
<feature type="domain" description="Peptidase M1 membrane alanine aminopeptidase" evidence="14">
    <location>
        <begin position="263"/>
        <end position="473"/>
    </location>
</feature>
<dbReference type="InterPro" id="IPR035414">
    <property type="entry name" value="Peptidase_M1_pepN_Ig-like"/>
</dbReference>
<dbReference type="EC" id="3.4.11.2" evidence="4 12"/>
<evidence type="ECO:0000259" key="16">
    <source>
        <dbReference type="Pfam" id="PF17432"/>
    </source>
</evidence>
<evidence type="ECO:0000256" key="1">
    <source>
        <dbReference type="ARBA" id="ARBA00000098"/>
    </source>
</evidence>
<keyword evidence="8" id="KW-0479">Metal-binding</keyword>
<dbReference type="Proteomes" id="UP001501337">
    <property type="component" value="Unassembled WGS sequence"/>
</dbReference>
<dbReference type="Pfam" id="PF17900">
    <property type="entry name" value="Peptidase_M1_N"/>
    <property type="match status" value="1"/>
</dbReference>
<dbReference type="Pfam" id="PF11940">
    <property type="entry name" value="DUF3458"/>
    <property type="match status" value="1"/>
</dbReference>
<dbReference type="SUPFAM" id="SSF55486">
    <property type="entry name" value="Metalloproteases ('zincins'), catalytic domain"/>
    <property type="match status" value="1"/>
</dbReference>
<dbReference type="EMBL" id="BAABBO010000001">
    <property type="protein sequence ID" value="GAA3948742.1"/>
    <property type="molecule type" value="Genomic_DNA"/>
</dbReference>
<sequence>MSVSPEPTATAPKLTQPELPDAAPGPDADAAKASQNQAVYLRDYTPPAYTIDTVDLYVDLHEDHAMVTGTLNIQAAKAEAKADLWLHGESLELVSVTINGTRLTEQDFRIDENGMLITHRTEMAQPFVLETVSRIRPQDNTRLEGLYRSKNLFCTQCEAEGFRSITWFLDRPDVMATYRCTIEADREKYPVLLSNGNLIGEEPVGENRHRAIWEDPFRKPSYLFALVAGTLDRVEDSFTTMSGRNIDLHIYVDPGNSGKCRHALDSLKKAMRWDEERYGREYDLDLFNIVAVDDFNMGAMENKSLNIFNSSCVLADTATASDASFDRVESIVAHEYFHNWSGNRVTCRDWFQLSLKEGFTVYRDACFSADMHSPVVNRIEHVRFLRTAQFAEDAGPMAHAVRPESYMEISNFYTLTIYEKGAEVVRMIHLLLGDELFRRGSDLYFDRFDGQAVTTEDFVACMEEVSDRDLSQFKLWYSQAGTPCVKVKDHYNAKTGEYRLTIRQHIPDTPGQTGKQPMHFPFCIGLVSDDGKDFEARVASESTATASVSDGHGLMIELRETEETVVFKDIAHKPVVSLNRGFSAPVRVEYDYDTTELLHLMQYDSDGFNRWNAGQILALSLFDRVLGRASAGENSQGGSAIDEADMGFLQEYATALKQYLKPGSTSRQDPAFCALLLQMPEFSAWIERLPQVDIQLALGCYEQATLEVCSQLEQSARQCYDELGAHADIGQREKGAALRALRNTCLGVLSRLPGHDELAWQHFDAAKLMTDQLAGFRALLRYPRSQSSRPAQAIEAFEHQWQQDSLVMDNWFGLQAASRDYGTLEDIERLSEHRLFSRFNPNKLRSLFSTFAGQNWACFHATDGAGYRFIRKTIAELDQNNPQIASRMATPLTRWRKYAEPYSSLLKAELSALAKPVEGTEISKDLYEIVYKSLQETSKGS</sequence>
<dbReference type="InterPro" id="IPR014782">
    <property type="entry name" value="Peptidase_M1_dom"/>
</dbReference>
<evidence type="ECO:0000256" key="12">
    <source>
        <dbReference type="NCBIfam" id="TIGR02414"/>
    </source>
</evidence>
<dbReference type="InterPro" id="IPR038438">
    <property type="entry name" value="PepN_Ig-like_sf"/>
</dbReference>
<dbReference type="PRINTS" id="PR00756">
    <property type="entry name" value="ALADIPTASE"/>
</dbReference>
<dbReference type="Gene3D" id="1.10.390.10">
    <property type="entry name" value="Neutral Protease Domain 2"/>
    <property type="match status" value="1"/>
</dbReference>
<dbReference type="PANTHER" id="PTHR46322:SF1">
    <property type="entry name" value="PUROMYCIN-SENSITIVE AMINOPEPTIDASE"/>
    <property type="match status" value="1"/>
</dbReference>
<dbReference type="InterPro" id="IPR042097">
    <property type="entry name" value="Aminopeptidase_N-like_N_sf"/>
</dbReference>
<evidence type="ECO:0000256" key="2">
    <source>
        <dbReference type="ARBA" id="ARBA00001947"/>
    </source>
</evidence>
<dbReference type="InterPro" id="IPR024601">
    <property type="entry name" value="Peptidase_M1_pepN_C"/>
</dbReference>
<gene>
    <name evidence="18" type="primary">pepN</name>
    <name evidence="18" type="ORF">GCM10022278_04930</name>
</gene>
<dbReference type="GO" id="GO:0004177">
    <property type="term" value="F:aminopeptidase activity"/>
    <property type="evidence" value="ECO:0007669"/>
    <property type="project" value="UniProtKB-KW"/>
</dbReference>
<feature type="compositionally biased region" description="Low complexity" evidence="13">
    <location>
        <begin position="20"/>
        <end position="33"/>
    </location>
</feature>
<evidence type="ECO:0000313" key="19">
    <source>
        <dbReference type="Proteomes" id="UP001501337"/>
    </source>
</evidence>
<dbReference type="InterPro" id="IPR045357">
    <property type="entry name" value="Aminopeptidase_N-like_N"/>
</dbReference>
<evidence type="ECO:0000313" key="18">
    <source>
        <dbReference type="EMBL" id="GAA3948742.1"/>
    </source>
</evidence>
<feature type="domain" description="Peptidase M1 alanyl aminopeptidase Ig-like fold" evidence="15">
    <location>
        <begin position="481"/>
        <end position="591"/>
    </location>
</feature>
<evidence type="ECO:0000256" key="5">
    <source>
        <dbReference type="ARBA" id="ARBA00015611"/>
    </source>
</evidence>
<dbReference type="SUPFAM" id="SSF63737">
    <property type="entry name" value="Leukotriene A4 hydrolase N-terminal domain"/>
    <property type="match status" value="1"/>
</dbReference>
<evidence type="ECO:0000256" key="13">
    <source>
        <dbReference type="SAM" id="MobiDB-lite"/>
    </source>
</evidence>
<dbReference type="RefSeq" id="WP_344802926.1">
    <property type="nucleotide sequence ID" value="NZ_BAABBO010000001.1"/>
</dbReference>
<comment type="cofactor">
    <cofactor evidence="2">
        <name>Zn(2+)</name>
        <dbReference type="ChEBI" id="CHEBI:29105"/>
    </cofactor>
</comment>
<dbReference type="Gene3D" id="1.25.50.10">
    <property type="entry name" value="Peptidase M1, alanyl aminopeptidase, C-terminal domain"/>
    <property type="match status" value="1"/>
</dbReference>
<dbReference type="InterPro" id="IPR001930">
    <property type="entry name" value="Peptidase_M1"/>
</dbReference>
<keyword evidence="9" id="KW-0378">Hydrolase</keyword>
<evidence type="ECO:0000256" key="7">
    <source>
        <dbReference type="ARBA" id="ARBA00022670"/>
    </source>
</evidence>
<organism evidence="18 19">
    <name type="scientific">Allohahella marinimesophila</name>
    <dbReference type="NCBI Taxonomy" id="1054972"/>
    <lineage>
        <taxon>Bacteria</taxon>
        <taxon>Pseudomonadati</taxon>
        <taxon>Pseudomonadota</taxon>
        <taxon>Gammaproteobacteria</taxon>
        <taxon>Oceanospirillales</taxon>
        <taxon>Hahellaceae</taxon>
        <taxon>Allohahella</taxon>
    </lineage>
</organism>
<accession>A0ABP7NKR6</accession>
<dbReference type="InterPro" id="IPR037144">
    <property type="entry name" value="Peptidase_M1_pepN_C_sf"/>
</dbReference>
<name>A0ABP7NKR6_9GAMM</name>
<dbReference type="Gene3D" id="2.60.40.1730">
    <property type="entry name" value="tricorn interacting facor f3 domain"/>
    <property type="match status" value="1"/>
</dbReference>
<feature type="domain" description="Aminopeptidase N-like N-terminal" evidence="17">
    <location>
        <begin position="56"/>
        <end position="223"/>
    </location>
</feature>
<reference evidence="19" key="1">
    <citation type="journal article" date="2019" name="Int. J. Syst. Evol. Microbiol.">
        <title>The Global Catalogue of Microorganisms (GCM) 10K type strain sequencing project: providing services to taxonomists for standard genome sequencing and annotation.</title>
        <authorList>
            <consortium name="The Broad Institute Genomics Platform"/>
            <consortium name="The Broad Institute Genome Sequencing Center for Infectious Disease"/>
            <person name="Wu L."/>
            <person name="Ma J."/>
        </authorList>
    </citation>
    <scope>NUCLEOTIDE SEQUENCE [LARGE SCALE GENOMIC DNA]</scope>
    <source>
        <strain evidence="19">JCM 17555</strain>
    </source>
</reference>